<keyword evidence="2" id="KW-0472">Membrane</keyword>
<evidence type="ECO:0000313" key="4">
    <source>
        <dbReference type="Proteomes" id="UP000199321"/>
    </source>
</evidence>
<feature type="transmembrane region" description="Helical" evidence="2">
    <location>
        <begin position="576"/>
        <end position="596"/>
    </location>
</feature>
<dbReference type="EMBL" id="FNBA01000001">
    <property type="protein sequence ID" value="SDE52386.1"/>
    <property type="molecule type" value="Genomic_DNA"/>
</dbReference>
<dbReference type="AlphaFoldDB" id="A0A1G7DMM5"/>
<dbReference type="Proteomes" id="UP000199321">
    <property type="component" value="Unassembled WGS sequence"/>
</dbReference>
<proteinExistence type="predicted"/>
<keyword evidence="1" id="KW-0175">Coiled coil</keyword>
<evidence type="ECO:0000256" key="2">
    <source>
        <dbReference type="SAM" id="Phobius"/>
    </source>
</evidence>
<feature type="transmembrane region" description="Helical" evidence="2">
    <location>
        <begin position="616"/>
        <end position="637"/>
    </location>
</feature>
<evidence type="ECO:0000313" key="3">
    <source>
        <dbReference type="EMBL" id="SDE52386.1"/>
    </source>
</evidence>
<keyword evidence="2" id="KW-1133">Transmembrane helix</keyword>
<dbReference type="STRING" id="227084.SAMN05421855_1011052"/>
<dbReference type="OrthoDB" id="975864at2"/>
<keyword evidence="2" id="KW-0812">Transmembrane</keyword>
<reference evidence="3 4" key="1">
    <citation type="submission" date="2016-10" db="EMBL/GenBank/DDBJ databases">
        <authorList>
            <person name="de Groot N.N."/>
        </authorList>
    </citation>
    <scope>NUCLEOTIDE SEQUENCE [LARGE SCALE GENOMIC DNA]</scope>
    <source>
        <strain evidence="3 4">DSM 16195</strain>
    </source>
</reference>
<sequence>MNKDRAVTYSLLAHIRNNGTLIKGPLDIFKPLVKRVISLMNNKGIYSGKSTMEIKKEFDLIYDIDIPIPVLNNVLRQIAKDINTNEKKLFEIYKDNAFSISEYTFLDYEETISAKESAINDIETLFQKFCESSDFEIKNSSSIFSFIEQNKFELSKYFSRDTSSDKEDFTAEAQFVNFFRKIPTVYGQIKDIYIGSIISGFIMYNPSETEIDVELLFDTNFIVGLLDLNTPESTHTCKTLVEIAKKQNFKVRVLTDTIEETKNLLDQKAKYFDASFLQRKVYAEDIYNACDRRGLKKNDLEKIADNLETELSKLGISIINDQKSKNEAKYSKEYAALKEYRHSKISALHDATAITHVKRTRNKNIKEFEKVNSWFVNNVTTGEELTFNSDNKYQPEIINADNLLNILWLSNPQTKLKMDADDLADIGLTSSIAFTLNRDLPKSKIIRELDDNIHKYASEDLSDSDIVRIATRITNKQLTDIKELNDLAQNKKEEFVRRLEEESNKQKKLEEHRHKRLEDVLKEFTEKSEAFYSSKKSIESNEQIKDKKLESLEVTNTNLREKLIDSKIKNWQRKSILVLLGIYALIGIIFIIIMFFNSWNVEIATNYITNFKSNFIVAFVLWSLAALLNVFGFKLVYDRYFNNSNINNKRKNIKLE</sequence>
<keyword evidence="4" id="KW-1185">Reference proteome</keyword>
<organism evidence="3 4">
    <name type="scientific">Ulvibacter litoralis</name>
    <dbReference type="NCBI Taxonomy" id="227084"/>
    <lineage>
        <taxon>Bacteria</taxon>
        <taxon>Pseudomonadati</taxon>
        <taxon>Bacteroidota</taxon>
        <taxon>Flavobacteriia</taxon>
        <taxon>Flavobacteriales</taxon>
        <taxon>Flavobacteriaceae</taxon>
        <taxon>Ulvibacter</taxon>
    </lineage>
</organism>
<name>A0A1G7DMM5_9FLAO</name>
<gene>
    <name evidence="3" type="ORF">SAMN05421855_1011052</name>
</gene>
<dbReference type="RefSeq" id="WP_093141409.1">
    <property type="nucleotide sequence ID" value="NZ_BMWO01000001.1"/>
</dbReference>
<protein>
    <submittedName>
        <fullName evidence="3">Uncharacterized protein</fullName>
    </submittedName>
</protein>
<evidence type="ECO:0000256" key="1">
    <source>
        <dbReference type="SAM" id="Coils"/>
    </source>
</evidence>
<feature type="coiled-coil region" evidence="1">
    <location>
        <begin position="485"/>
        <end position="527"/>
    </location>
</feature>
<accession>A0A1G7DMM5</accession>